<keyword evidence="3" id="KW-1185">Reference proteome</keyword>
<dbReference type="AlphaFoldDB" id="A0A1G7FR48"/>
<accession>A0A1G7FR48</accession>
<dbReference type="EMBL" id="FMZV01000040">
    <property type="protein sequence ID" value="SDE78381.1"/>
    <property type="molecule type" value="Genomic_DNA"/>
</dbReference>
<protein>
    <submittedName>
        <fullName evidence="2">Uncharacterized protein</fullName>
    </submittedName>
</protein>
<feature type="region of interest" description="Disordered" evidence="1">
    <location>
        <begin position="1"/>
        <end position="45"/>
    </location>
</feature>
<dbReference type="Proteomes" id="UP000199628">
    <property type="component" value="Unassembled WGS sequence"/>
</dbReference>
<name>A0A1G7FR48_9RHOB</name>
<evidence type="ECO:0000313" key="3">
    <source>
        <dbReference type="Proteomes" id="UP000199628"/>
    </source>
</evidence>
<evidence type="ECO:0000256" key="1">
    <source>
        <dbReference type="SAM" id="MobiDB-lite"/>
    </source>
</evidence>
<evidence type="ECO:0000313" key="2">
    <source>
        <dbReference type="EMBL" id="SDE78381.1"/>
    </source>
</evidence>
<feature type="compositionally biased region" description="Polar residues" evidence="1">
    <location>
        <begin position="9"/>
        <end position="23"/>
    </location>
</feature>
<proteinExistence type="predicted"/>
<reference evidence="3" key="1">
    <citation type="submission" date="2016-10" db="EMBL/GenBank/DDBJ databases">
        <authorList>
            <person name="Varghese N."/>
            <person name="Submissions S."/>
        </authorList>
    </citation>
    <scope>NUCLEOTIDE SEQUENCE [LARGE SCALE GENOMIC DNA]</scope>
    <source>
        <strain evidence="3">CGMCC 1.9108</strain>
    </source>
</reference>
<sequence length="230" mass="25441">MRENERTQRQLGQRYLSQLNSQRKGIPGAGLEGTERSSSGSAAPEGAADIRMIPLDQLEPSPLNVPKVAASSSDGDWAKPGVRLRPCGMRWSTFHRERPPSRWQRDGRLWVTISYVGVFPSVCCRCRLRSLLHGTKRSADPCGIASRSRSGHRFCLPDRYGVPGNVLGRGQLGHALQDPLCRAVRNRSAAIEGPWWLLELFHSIDTIAIFLRGVRTAQGGPRISWLAPAL</sequence>
<gene>
    <name evidence="2" type="ORF">SAMN04488239_1401</name>
</gene>
<organism evidence="2 3">
    <name type="scientific">Ruegeria marina</name>
    <dbReference type="NCBI Taxonomy" id="639004"/>
    <lineage>
        <taxon>Bacteria</taxon>
        <taxon>Pseudomonadati</taxon>
        <taxon>Pseudomonadota</taxon>
        <taxon>Alphaproteobacteria</taxon>
        <taxon>Rhodobacterales</taxon>
        <taxon>Roseobacteraceae</taxon>
        <taxon>Ruegeria</taxon>
    </lineage>
</organism>
<feature type="non-terminal residue" evidence="2">
    <location>
        <position position="230"/>
    </location>
</feature>